<dbReference type="InterPro" id="IPR050619">
    <property type="entry name" value="Flavodoxin"/>
</dbReference>
<dbReference type="Pfam" id="PF00258">
    <property type="entry name" value="Flavodoxin_1"/>
    <property type="match status" value="1"/>
</dbReference>
<protein>
    <recommendedName>
        <fullName evidence="7">Flavodoxin</fullName>
    </recommendedName>
</protein>
<accession>A0ABS5JVX1</accession>
<dbReference type="PIRSF" id="PIRSF038996">
    <property type="entry name" value="FldA"/>
    <property type="match status" value="1"/>
</dbReference>
<evidence type="ECO:0000256" key="2">
    <source>
        <dbReference type="ARBA" id="ARBA00005267"/>
    </source>
</evidence>
<dbReference type="PANTHER" id="PTHR42809">
    <property type="entry name" value="FLAVODOXIN 2"/>
    <property type="match status" value="1"/>
</dbReference>
<keyword evidence="5 7" id="KW-0288">FMN</keyword>
<dbReference type="PROSITE" id="PS50902">
    <property type="entry name" value="FLAVODOXIN_LIKE"/>
    <property type="match status" value="1"/>
</dbReference>
<dbReference type="InterPro" id="IPR008254">
    <property type="entry name" value="Flavodoxin/NO_synth"/>
</dbReference>
<keyword evidence="10" id="KW-1185">Reference proteome</keyword>
<dbReference type="Proteomes" id="UP000708576">
    <property type="component" value="Unassembled WGS sequence"/>
</dbReference>
<dbReference type="Gene3D" id="3.40.50.360">
    <property type="match status" value="1"/>
</dbReference>
<evidence type="ECO:0000313" key="10">
    <source>
        <dbReference type="Proteomes" id="UP000708576"/>
    </source>
</evidence>
<dbReference type="InterPro" id="IPR029039">
    <property type="entry name" value="Flavoprotein-like_sf"/>
</dbReference>
<name>A0ABS5JVX1_9BACT</name>
<evidence type="ECO:0000313" key="9">
    <source>
        <dbReference type="EMBL" id="MBS2098930.1"/>
    </source>
</evidence>
<dbReference type="NCBIfam" id="TIGR01752">
    <property type="entry name" value="flav_long"/>
    <property type="match status" value="1"/>
</dbReference>
<reference evidence="9 10" key="1">
    <citation type="journal article" date="2015" name="Int. J. Syst. Evol. Microbiol.">
        <title>Carboxylicivirga linearis sp. nov., isolated from a sea cucumber culture pond.</title>
        <authorList>
            <person name="Wang F.Q."/>
            <person name="Zhou Y.X."/>
            <person name="Lin X.Z."/>
            <person name="Chen G.J."/>
            <person name="Du Z.J."/>
        </authorList>
    </citation>
    <scope>NUCLEOTIDE SEQUENCE [LARGE SCALE GENOMIC DNA]</scope>
    <source>
        <strain evidence="9 10">FB218</strain>
    </source>
</reference>
<dbReference type="EMBL" id="JAGUCO010000007">
    <property type="protein sequence ID" value="MBS2098930.1"/>
    <property type="molecule type" value="Genomic_DNA"/>
</dbReference>
<comment type="similarity">
    <text evidence="2 7">Belongs to the flavodoxin family.</text>
</comment>
<evidence type="ECO:0000256" key="5">
    <source>
        <dbReference type="ARBA" id="ARBA00022643"/>
    </source>
</evidence>
<dbReference type="PROSITE" id="PS00201">
    <property type="entry name" value="FLAVODOXIN"/>
    <property type="match status" value="1"/>
</dbReference>
<sequence length="168" mass="19045">MMKTAIFYGSSLGNTHFVAEKIQKQWPGADCKSVIDLRSDDILKYDLIILGTSTWGVGNLQDDFELFVDLLLSLDLKDKTFALFGCGDQQTYPDTFCNGMGKLYFLLKEKGWNIIGDWSTEGYDFSESEAVVDDHFVGLALDEDNEPDMSDYRIGKWIEQLQTQLAIK</sequence>
<dbReference type="SUPFAM" id="SSF52218">
    <property type="entry name" value="Flavoproteins"/>
    <property type="match status" value="1"/>
</dbReference>
<evidence type="ECO:0000259" key="8">
    <source>
        <dbReference type="PROSITE" id="PS50902"/>
    </source>
</evidence>
<dbReference type="PANTHER" id="PTHR42809:SF1">
    <property type="entry name" value="FLAVODOXIN 1"/>
    <property type="match status" value="1"/>
</dbReference>
<evidence type="ECO:0000256" key="6">
    <source>
        <dbReference type="ARBA" id="ARBA00022982"/>
    </source>
</evidence>
<evidence type="ECO:0000256" key="7">
    <source>
        <dbReference type="PIRNR" id="PIRNR038996"/>
    </source>
</evidence>
<evidence type="ECO:0000256" key="4">
    <source>
        <dbReference type="ARBA" id="ARBA00022630"/>
    </source>
</evidence>
<comment type="function">
    <text evidence="7">Low-potential electron donor to a number of redox enzymes.</text>
</comment>
<gene>
    <name evidence="9" type="ORF">KEM10_11630</name>
</gene>
<evidence type="ECO:0000256" key="3">
    <source>
        <dbReference type="ARBA" id="ARBA00022448"/>
    </source>
</evidence>
<keyword evidence="6 7" id="KW-0249">Electron transport</keyword>
<dbReference type="NCBIfam" id="NF006739">
    <property type="entry name" value="PRK09267.1-5"/>
    <property type="match status" value="1"/>
</dbReference>
<keyword evidence="3 7" id="KW-0813">Transport</keyword>
<comment type="cofactor">
    <cofactor evidence="1 7">
        <name>FMN</name>
        <dbReference type="ChEBI" id="CHEBI:58210"/>
    </cofactor>
</comment>
<organism evidence="9 10">
    <name type="scientific">Carboxylicivirga linearis</name>
    <dbReference type="NCBI Taxonomy" id="1628157"/>
    <lineage>
        <taxon>Bacteria</taxon>
        <taxon>Pseudomonadati</taxon>
        <taxon>Bacteroidota</taxon>
        <taxon>Bacteroidia</taxon>
        <taxon>Marinilabiliales</taxon>
        <taxon>Marinilabiliaceae</taxon>
        <taxon>Carboxylicivirga</taxon>
    </lineage>
</organism>
<dbReference type="InterPro" id="IPR001226">
    <property type="entry name" value="Flavodoxin_CS"/>
</dbReference>
<dbReference type="NCBIfam" id="NF006738">
    <property type="entry name" value="PRK09267.1-4"/>
    <property type="match status" value="1"/>
</dbReference>
<evidence type="ECO:0000256" key="1">
    <source>
        <dbReference type="ARBA" id="ARBA00001917"/>
    </source>
</evidence>
<comment type="caution">
    <text evidence="9">The sequence shown here is derived from an EMBL/GenBank/DDBJ whole genome shotgun (WGS) entry which is preliminary data.</text>
</comment>
<feature type="domain" description="Flavodoxin-like" evidence="8">
    <location>
        <begin position="4"/>
        <end position="162"/>
    </location>
</feature>
<dbReference type="InterPro" id="IPR010086">
    <property type="entry name" value="Flavodoxin_lc"/>
</dbReference>
<keyword evidence="4 7" id="KW-0285">Flavoprotein</keyword>
<proteinExistence type="inferred from homology"/>